<evidence type="ECO:0008006" key="3">
    <source>
        <dbReference type="Google" id="ProtNLM"/>
    </source>
</evidence>
<sequence>MNTIMVNTTLGKVENIEEVLKGEFAVVAEWQQKGILAHIFVKEAGGGAVLVFNETDLGTVKQLISQLPLSKHFEKTEYTLLDKQF</sequence>
<protein>
    <recommendedName>
        <fullName evidence="3">Muconolactone isomerase domain-containing protein</fullName>
    </recommendedName>
</protein>
<dbReference type="Gene3D" id="3.30.70.1060">
    <property type="entry name" value="Dimeric alpha+beta barrel"/>
    <property type="match status" value="1"/>
</dbReference>
<gene>
    <name evidence="1" type="ORF">ON006_03775</name>
</gene>
<dbReference type="EMBL" id="CP112998">
    <property type="protein sequence ID" value="WAC13082.1"/>
    <property type="molecule type" value="Genomic_DNA"/>
</dbReference>
<accession>A0A9E8SQI5</accession>
<dbReference type="Proteomes" id="UP001164653">
    <property type="component" value="Chromosome"/>
</dbReference>
<reference evidence="1" key="1">
    <citation type="submission" date="2022-11" db="EMBL/GenBank/DDBJ databases">
        <title>Dyadobacter pollutisoli sp. nov., isolated from plastic dumped soil.</title>
        <authorList>
            <person name="Kim J.M."/>
            <person name="Kim K.R."/>
            <person name="Lee J.K."/>
            <person name="Hao L."/>
            <person name="Jeon C.O."/>
        </authorList>
    </citation>
    <scope>NUCLEOTIDE SEQUENCE</scope>
    <source>
        <strain evidence="1">U1</strain>
    </source>
</reference>
<dbReference type="AlphaFoldDB" id="A0A9E8SQI5"/>
<evidence type="ECO:0000313" key="1">
    <source>
        <dbReference type="EMBL" id="WAC13082.1"/>
    </source>
</evidence>
<organism evidence="1 2">
    <name type="scientific">Dyadobacter pollutisoli</name>
    <dbReference type="NCBI Taxonomy" id="2910158"/>
    <lineage>
        <taxon>Bacteria</taxon>
        <taxon>Pseudomonadati</taxon>
        <taxon>Bacteroidota</taxon>
        <taxon>Cytophagia</taxon>
        <taxon>Cytophagales</taxon>
        <taxon>Spirosomataceae</taxon>
        <taxon>Dyadobacter</taxon>
    </lineage>
</organism>
<dbReference type="RefSeq" id="WP_244823973.1">
    <property type="nucleotide sequence ID" value="NZ_CP112998.1"/>
</dbReference>
<proteinExistence type="predicted"/>
<keyword evidence="2" id="KW-1185">Reference proteome</keyword>
<evidence type="ECO:0000313" key="2">
    <source>
        <dbReference type="Proteomes" id="UP001164653"/>
    </source>
</evidence>
<dbReference type="KEGG" id="dpf:ON006_03775"/>
<name>A0A9E8SQI5_9BACT</name>